<accession>C8X697</accession>
<feature type="region of interest" description="Disordered" evidence="1">
    <location>
        <begin position="173"/>
        <end position="198"/>
    </location>
</feature>
<dbReference type="InParanoid" id="C8X697"/>
<proteinExistence type="predicted"/>
<dbReference type="KEGG" id="nml:Namu_0448"/>
<dbReference type="Proteomes" id="UP000002218">
    <property type="component" value="Chromosome"/>
</dbReference>
<gene>
    <name evidence="2" type="ordered locus">Namu_0448</name>
</gene>
<protein>
    <submittedName>
        <fullName evidence="2">Uncharacterized protein</fullName>
    </submittedName>
</protein>
<dbReference type="RefSeq" id="WP_015745786.1">
    <property type="nucleotide sequence ID" value="NC_013235.1"/>
</dbReference>
<sequence>MSVHHGRDPIAAAVRRATQTRAEKPPSAGQQIMATVDIAGEQDLRVDTHGSGNRKDWGGHIAVSTDNLLIYLHDQLAARQYAVAWIDAWYNASRLPKTVTTGPSDHGPVMMVRAHGTDTVDHVFDATQNLAIIRIGGLTWRIHDQAAWATTERKWREVSALAPLVLPVNRYQAAKPRPTKDHEQRPAWAEIRGPRPTL</sequence>
<reference evidence="2 3" key="2">
    <citation type="journal article" date="2010" name="Stand. Genomic Sci.">
        <title>Complete genome sequence of Nakamurella multipartita type strain (Y-104).</title>
        <authorList>
            <person name="Tice H."/>
            <person name="Mayilraj S."/>
            <person name="Sims D."/>
            <person name="Lapidus A."/>
            <person name="Nolan M."/>
            <person name="Lucas S."/>
            <person name="Glavina Del Rio T."/>
            <person name="Copeland A."/>
            <person name="Cheng J.F."/>
            <person name="Meincke L."/>
            <person name="Bruce D."/>
            <person name="Goodwin L."/>
            <person name="Pitluck S."/>
            <person name="Ivanova N."/>
            <person name="Mavromatis K."/>
            <person name="Ovchinnikova G."/>
            <person name="Pati A."/>
            <person name="Chen A."/>
            <person name="Palaniappan K."/>
            <person name="Land M."/>
            <person name="Hauser L."/>
            <person name="Chang Y.J."/>
            <person name="Jeffries C.D."/>
            <person name="Detter J.C."/>
            <person name="Brettin T."/>
            <person name="Rohde M."/>
            <person name="Goker M."/>
            <person name="Bristow J."/>
            <person name="Eisen J.A."/>
            <person name="Markowitz V."/>
            <person name="Hugenholtz P."/>
            <person name="Kyrpides N.C."/>
            <person name="Klenk H.P."/>
            <person name="Chen F."/>
        </authorList>
    </citation>
    <scope>NUCLEOTIDE SEQUENCE [LARGE SCALE GENOMIC DNA]</scope>
    <source>
        <strain evidence="3">ATCC 700099 / DSM 44233 / CIP 104796 / JCM 9543 / NBRC 105858 / Y-104</strain>
    </source>
</reference>
<organism evidence="2 3">
    <name type="scientific">Nakamurella multipartita (strain ATCC 700099 / DSM 44233 / CIP 104796 / JCM 9543 / NBRC 105858 / Y-104)</name>
    <name type="common">Microsphaera multipartita</name>
    <dbReference type="NCBI Taxonomy" id="479431"/>
    <lineage>
        <taxon>Bacteria</taxon>
        <taxon>Bacillati</taxon>
        <taxon>Actinomycetota</taxon>
        <taxon>Actinomycetes</taxon>
        <taxon>Nakamurellales</taxon>
        <taxon>Nakamurellaceae</taxon>
        <taxon>Nakamurella</taxon>
    </lineage>
</organism>
<evidence type="ECO:0000313" key="2">
    <source>
        <dbReference type="EMBL" id="ACV76868.1"/>
    </source>
</evidence>
<dbReference type="STRING" id="479431.Namu_0448"/>
<evidence type="ECO:0000256" key="1">
    <source>
        <dbReference type="SAM" id="MobiDB-lite"/>
    </source>
</evidence>
<dbReference type="AlphaFoldDB" id="C8X697"/>
<name>C8X697_NAKMY</name>
<dbReference type="HOGENOM" id="CLU_1376872_0_0_11"/>
<keyword evidence="3" id="KW-1185">Reference proteome</keyword>
<evidence type="ECO:0000313" key="3">
    <source>
        <dbReference type="Proteomes" id="UP000002218"/>
    </source>
</evidence>
<dbReference type="EMBL" id="CP001737">
    <property type="protein sequence ID" value="ACV76868.1"/>
    <property type="molecule type" value="Genomic_DNA"/>
</dbReference>
<reference evidence="3" key="1">
    <citation type="submission" date="2009-09" db="EMBL/GenBank/DDBJ databases">
        <title>The complete genome of Nakamurella multipartita DSM 44233.</title>
        <authorList>
            <consortium name="US DOE Joint Genome Institute (JGI-PGF)"/>
            <person name="Lucas S."/>
            <person name="Copeland A."/>
            <person name="Lapidus A."/>
            <person name="Glavina del Rio T."/>
            <person name="Dalin E."/>
            <person name="Tice H."/>
            <person name="Bruce D."/>
            <person name="Goodwin L."/>
            <person name="Pitluck S."/>
            <person name="Kyrpides N."/>
            <person name="Mavromatis K."/>
            <person name="Ivanova N."/>
            <person name="Ovchinnikova G."/>
            <person name="Sims D."/>
            <person name="Meincke L."/>
            <person name="Brettin T."/>
            <person name="Detter J.C."/>
            <person name="Han C."/>
            <person name="Larimer F."/>
            <person name="Land M."/>
            <person name="Hauser L."/>
            <person name="Markowitz V."/>
            <person name="Cheng J.-F."/>
            <person name="Hugenholtz P."/>
            <person name="Woyke T."/>
            <person name="Wu D."/>
            <person name="Klenk H.-P."/>
            <person name="Eisen J.A."/>
        </authorList>
    </citation>
    <scope>NUCLEOTIDE SEQUENCE [LARGE SCALE GENOMIC DNA]</scope>
    <source>
        <strain evidence="3">ATCC 700099 / DSM 44233 / CIP 104796 / JCM 9543 / NBRC 105858 / Y-104</strain>
    </source>
</reference>